<dbReference type="RefSeq" id="WP_059378943.1">
    <property type="nucleotide sequence ID" value="NZ_DF968068.1"/>
</dbReference>
<dbReference type="GO" id="GO:0005524">
    <property type="term" value="F:ATP binding"/>
    <property type="evidence" value="ECO:0007669"/>
    <property type="project" value="InterPro"/>
</dbReference>
<dbReference type="GO" id="GO:0015937">
    <property type="term" value="P:coenzyme A biosynthetic process"/>
    <property type="evidence" value="ECO:0007669"/>
    <property type="project" value="UniProtKB-UniPathway"/>
</dbReference>
<reference evidence="2 3" key="1">
    <citation type="journal article" date="2015" name="BMC Genomics">
        <title>Comparative genomics of Fructobacillus spp. and Leuconostoc spp. reveals niche-specific evolution of Fructobacillus spp.</title>
        <authorList>
            <person name="Endo A."/>
            <person name="Tanizawa Y."/>
            <person name="Tanaka N."/>
            <person name="Maeno S."/>
            <person name="Kumar H."/>
            <person name="Shiwa Y."/>
            <person name="Okada S."/>
            <person name="Yoshikawa H."/>
            <person name="Dicks L."/>
            <person name="Nakagawa J."/>
            <person name="Arita M."/>
        </authorList>
    </citation>
    <scope>NUCLEOTIDE SEQUENCE [LARGE SCALE GENOMIC DNA]</scope>
    <source>
        <strain evidence="2 3">DSM 15468</strain>
    </source>
</reference>
<keyword evidence="3" id="KW-1185">Reference proteome</keyword>
<dbReference type="UniPathway" id="UPA00241">
    <property type="reaction ID" value="UER00352"/>
</dbReference>
<gene>
    <name evidence="2" type="ORF">FPFC_060390</name>
</gene>
<organism evidence="2 3">
    <name type="scientific">Fructobacillus pseudoficulneus</name>
    <dbReference type="NCBI Taxonomy" id="220714"/>
    <lineage>
        <taxon>Bacteria</taxon>
        <taxon>Bacillati</taxon>
        <taxon>Bacillota</taxon>
        <taxon>Bacilli</taxon>
        <taxon>Lactobacillales</taxon>
        <taxon>Lactobacillaceae</taxon>
        <taxon>Fructobacillus</taxon>
    </lineage>
</organism>
<sequence>MTVELVEKIYQAHQGSFLTVGITGSVSVGKSTLAENLAHDLEKRGLTVTVVSTDDFLKTNQELQDDGLFDQKGFPVTYHLDQLGAVIEAFRQGEQQQAIPKYSQTLADIVPNEVTQITRPDVLIIEGVVALQLPSVLLDQTIFVEAKITDIKDWYIERIFLATAKASQEPSSWRYQYREMPVADLYALAMEVWEQTNQANYDRFILPTKNKAGWLLKLDRYHQVVDIQANNIEK</sequence>
<evidence type="ECO:0000313" key="3">
    <source>
        <dbReference type="Proteomes" id="UP000061227"/>
    </source>
</evidence>
<dbReference type="Proteomes" id="UP000061227">
    <property type="component" value="Unassembled WGS sequence"/>
</dbReference>
<evidence type="ECO:0000259" key="1">
    <source>
        <dbReference type="Pfam" id="PF00485"/>
    </source>
</evidence>
<dbReference type="STRING" id="220714.SAMN05660469_1118"/>
<dbReference type="OrthoDB" id="1550976at2"/>
<protein>
    <submittedName>
        <fullName evidence="2">Pantothenate kinase</fullName>
    </submittedName>
</protein>
<keyword evidence="2" id="KW-0418">Kinase</keyword>
<dbReference type="AlphaFoldDB" id="A0A3F3HA80"/>
<dbReference type="InterPro" id="IPR027417">
    <property type="entry name" value="P-loop_NTPase"/>
</dbReference>
<keyword evidence="2" id="KW-0808">Transferase</keyword>
<dbReference type="EMBL" id="DF968068">
    <property type="protein sequence ID" value="GAP03319.1"/>
    <property type="molecule type" value="Genomic_DNA"/>
</dbReference>
<feature type="domain" description="Phosphoribulokinase/uridine kinase" evidence="1">
    <location>
        <begin position="20"/>
        <end position="147"/>
    </location>
</feature>
<dbReference type="Gene3D" id="3.40.50.300">
    <property type="entry name" value="P-loop containing nucleotide triphosphate hydrolases"/>
    <property type="match status" value="1"/>
</dbReference>
<dbReference type="InterPro" id="IPR006083">
    <property type="entry name" value="PRK/URK"/>
</dbReference>
<dbReference type="PANTHER" id="PTHR10285">
    <property type="entry name" value="URIDINE KINASE"/>
    <property type="match status" value="1"/>
</dbReference>
<evidence type="ECO:0000313" key="2">
    <source>
        <dbReference type="EMBL" id="GAP03319.1"/>
    </source>
</evidence>
<proteinExistence type="predicted"/>
<accession>A0A3F3HA80</accession>
<name>A0A3F3HA80_9LACO</name>
<dbReference type="GO" id="GO:0016301">
    <property type="term" value="F:kinase activity"/>
    <property type="evidence" value="ECO:0007669"/>
    <property type="project" value="UniProtKB-KW"/>
</dbReference>
<dbReference type="SUPFAM" id="SSF52540">
    <property type="entry name" value="P-loop containing nucleoside triphosphate hydrolases"/>
    <property type="match status" value="1"/>
</dbReference>
<dbReference type="Pfam" id="PF00485">
    <property type="entry name" value="PRK"/>
    <property type="match status" value="1"/>
</dbReference>